<reference evidence="1 2" key="1">
    <citation type="submission" date="2015-06" db="EMBL/GenBank/DDBJ databases">
        <title>Improved classification and identification of acetic acid bacteria using matrix-assisted laser desorption/ionization time-of-flight mass spectrometry; Gluconobacter nephelii and Gluconobacter uchimurae are later heterotypic synonyms of Gluconobacter japonicus and Gluconobacter oxydans, respectively.</title>
        <authorList>
            <person name="Li L."/>
            <person name="Cleenwerck I."/>
            <person name="De Vuyst L."/>
            <person name="Vandamme P."/>
        </authorList>
    </citation>
    <scope>NUCLEOTIDE SEQUENCE [LARGE SCALE GENOMIC DNA]</scope>
    <source>
        <strain evidence="1 2">LMG 1768</strain>
    </source>
</reference>
<gene>
    <name evidence="1" type="ORF">AD945_01380</name>
</gene>
<dbReference type="EMBL" id="LHZR01000070">
    <property type="protein sequence ID" value="KXV50734.1"/>
    <property type="molecule type" value="Genomic_DNA"/>
</dbReference>
<evidence type="ECO:0000313" key="2">
    <source>
        <dbReference type="Proteomes" id="UP000075636"/>
    </source>
</evidence>
<name>A0A149TN53_9PROT</name>
<organism evidence="1 2">
    <name type="scientific">Gluconobacter albidus</name>
    <dbReference type="NCBI Taxonomy" id="318683"/>
    <lineage>
        <taxon>Bacteria</taxon>
        <taxon>Pseudomonadati</taxon>
        <taxon>Pseudomonadota</taxon>
        <taxon>Alphaproteobacteria</taxon>
        <taxon>Acetobacterales</taxon>
        <taxon>Acetobacteraceae</taxon>
        <taxon>Gluconobacter</taxon>
    </lineage>
</organism>
<proteinExistence type="predicted"/>
<dbReference type="AlphaFoldDB" id="A0A149TN53"/>
<sequence length="93" mass="10673">MHRAGPDRVPSCPRQYGFLGRMTVVIVTGHMVSRLIVAHAAHWWHYVGGVRWLKRHSAYRAFSGMRFPDVRMHRTGPNGSGRGRMLIALLLYF</sequence>
<comment type="caution">
    <text evidence="1">The sequence shown here is derived from an EMBL/GenBank/DDBJ whole genome shotgun (WGS) entry which is preliminary data.</text>
</comment>
<evidence type="ECO:0000313" key="1">
    <source>
        <dbReference type="EMBL" id="KXV50734.1"/>
    </source>
</evidence>
<accession>A0A149TN53</accession>
<protein>
    <submittedName>
        <fullName evidence="1">Uncharacterized protein</fullName>
    </submittedName>
</protein>
<dbReference type="Proteomes" id="UP000075636">
    <property type="component" value="Unassembled WGS sequence"/>
</dbReference>